<evidence type="ECO:0000313" key="3">
    <source>
        <dbReference type="Proteomes" id="UP001283341"/>
    </source>
</evidence>
<feature type="repeat" description="RCC1" evidence="1">
    <location>
        <begin position="347"/>
        <end position="408"/>
    </location>
</feature>
<dbReference type="PANTHER" id="PTHR47563:SF1">
    <property type="entry name" value="PROTEIN FMP25, MITOCHONDRIAL"/>
    <property type="match status" value="1"/>
</dbReference>
<dbReference type="GO" id="GO:0034551">
    <property type="term" value="P:mitochondrial respiratory chain complex III assembly"/>
    <property type="evidence" value="ECO:0007669"/>
    <property type="project" value="TreeGrafter"/>
</dbReference>
<dbReference type="Gene3D" id="2.130.10.30">
    <property type="entry name" value="Regulator of chromosome condensation 1/beta-lactamase-inhibitor protein II"/>
    <property type="match status" value="2"/>
</dbReference>
<dbReference type="InterPro" id="IPR009091">
    <property type="entry name" value="RCC1/BLIP-II"/>
</dbReference>
<accession>A0AAE0M7M0</accession>
<dbReference type="EMBL" id="JAUEDM010000003">
    <property type="protein sequence ID" value="KAK3321573.1"/>
    <property type="molecule type" value="Genomic_DNA"/>
</dbReference>
<dbReference type="PROSITE" id="PS00626">
    <property type="entry name" value="RCC1_2"/>
    <property type="match status" value="1"/>
</dbReference>
<feature type="repeat" description="RCC1" evidence="1">
    <location>
        <begin position="283"/>
        <end position="346"/>
    </location>
</feature>
<dbReference type="InterPro" id="IPR053245">
    <property type="entry name" value="MitoProcess-Associated"/>
</dbReference>
<protein>
    <submittedName>
        <fullName evidence="2">Regulator of chromosome condensation 1/beta-lactamase-inhibitor protein II</fullName>
    </submittedName>
</protein>
<dbReference type="PANTHER" id="PTHR47563">
    <property type="entry name" value="PROTEIN FMP25, MITOCHONDRIAL"/>
    <property type="match status" value="1"/>
</dbReference>
<dbReference type="SUPFAM" id="SSF50985">
    <property type="entry name" value="RCC1/BLIP-II"/>
    <property type="match status" value="1"/>
</dbReference>
<dbReference type="Proteomes" id="UP001283341">
    <property type="component" value="Unassembled WGS sequence"/>
</dbReference>
<comment type="caution">
    <text evidence="2">The sequence shown here is derived from an EMBL/GenBank/DDBJ whole genome shotgun (WGS) entry which is preliminary data.</text>
</comment>
<reference evidence="2" key="1">
    <citation type="journal article" date="2023" name="Mol. Phylogenet. Evol.">
        <title>Genome-scale phylogeny and comparative genomics of the fungal order Sordariales.</title>
        <authorList>
            <person name="Hensen N."/>
            <person name="Bonometti L."/>
            <person name="Westerberg I."/>
            <person name="Brannstrom I.O."/>
            <person name="Guillou S."/>
            <person name="Cros-Aarteil S."/>
            <person name="Calhoun S."/>
            <person name="Haridas S."/>
            <person name="Kuo A."/>
            <person name="Mondo S."/>
            <person name="Pangilinan J."/>
            <person name="Riley R."/>
            <person name="LaButti K."/>
            <person name="Andreopoulos B."/>
            <person name="Lipzen A."/>
            <person name="Chen C."/>
            <person name="Yan M."/>
            <person name="Daum C."/>
            <person name="Ng V."/>
            <person name="Clum A."/>
            <person name="Steindorff A."/>
            <person name="Ohm R.A."/>
            <person name="Martin F."/>
            <person name="Silar P."/>
            <person name="Natvig D.O."/>
            <person name="Lalanne C."/>
            <person name="Gautier V."/>
            <person name="Ament-Velasquez S.L."/>
            <person name="Kruys A."/>
            <person name="Hutchinson M.I."/>
            <person name="Powell A.J."/>
            <person name="Barry K."/>
            <person name="Miller A.N."/>
            <person name="Grigoriev I.V."/>
            <person name="Debuchy R."/>
            <person name="Gladieux P."/>
            <person name="Hiltunen Thoren M."/>
            <person name="Johannesson H."/>
        </authorList>
    </citation>
    <scope>NUCLEOTIDE SEQUENCE</scope>
    <source>
        <strain evidence="2">CBS 118394</strain>
    </source>
</reference>
<dbReference type="InterPro" id="IPR000408">
    <property type="entry name" value="Reg_chr_condens"/>
</dbReference>
<proteinExistence type="predicted"/>
<evidence type="ECO:0000256" key="1">
    <source>
        <dbReference type="PROSITE-ProRule" id="PRU00235"/>
    </source>
</evidence>
<dbReference type="Pfam" id="PF13540">
    <property type="entry name" value="RCC1_2"/>
    <property type="match status" value="1"/>
</dbReference>
<keyword evidence="3" id="KW-1185">Reference proteome</keyword>
<reference evidence="2" key="2">
    <citation type="submission" date="2023-06" db="EMBL/GenBank/DDBJ databases">
        <authorList>
            <consortium name="Lawrence Berkeley National Laboratory"/>
            <person name="Haridas S."/>
            <person name="Hensen N."/>
            <person name="Bonometti L."/>
            <person name="Westerberg I."/>
            <person name="Brannstrom I.O."/>
            <person name="Guillou S."/>
            <person name="Cros-Aarteil S."/>
            <person name="Calhoun S."/>
            <person name="Kuo A."/>
            <person name="Mondo S."/>
            <person name="Pangilinan J."/>
            <person name="Riley R."/>
            <person name="Labutti K."/>
            <person name="Andreopoulos B."/>
            <person name="Lipzen A."/>
            <person name="Chen C."/>
            <person name="Yanf M."/>
            <person name="Daum C."/>
            <person name="Ng V."/>
            <person name="Clum A."/>
            <person name="Steindorff A."/>
            <person name="Ohm R."/>
            <person name="Martin F."/>
            <person name="Silar P."/>
            <person name="Natvig D."/>
            <person name="Lalanne C."/>
            <person name="Gautier V."/>
            <person name="Ament-Velasquez S.L."/>
            <person name="Kruys A."/>
            <person name="Hutchinson M.I."/>
            <person name="Powell A.J."/>
            <person name="Barry K."/>
            <person name="Miller A.N."/>
            <person name="Grigoriev I.V."/>
            <person name="Debuchy R."/>
            <person name="Gladieux P."/>
            <person name="Thoren M.H."/>
            <person name="Johannesson H."/>
        </authorList>
    </citation>
    <scope>NUCLEOTIDE SEQUENCE</scope>
    <source>
        <strain evidence="2">CBS 118394</strain>
    </source>
</reference>
<sequence>MASPLIARAALRQTHPARIRRAATSQWARHSSSSHDEAPRSRPRIGGLLAVFALSGGAVWAYPLVSSKLFPQAEQVPVETVIEKPKTRKTPKTPTSKELNRDLVSSEHPGVYAWGSNAGKVVAPDLDEAVVKAPRRISFFDGQILRDLKLDRDFGAAVTENGDLVQWGAAFSQSDGDSKPVVTLKGKDIAKIALSRDRIIALASNGSVYSLPVSASDQARMMSSRQAPDQQKGSLSWIPFWSSAPSSSAGNYRTLQPKDLKWGEKIVDVRSGLDHCLFLTSKGRVFSAAASSMDFPEKGQLGIPDLTWDHRPEGPYDQPHEVKGLGDCNIKAIAAGNFHSLTLDDQGNLYSFGENSRGQLGFQFNPEKPYVDQPLQVPVHKLYAGTNLVPKVTSIAAGGVNSYFTVDATQAPNLGYTKALVPANNKNTVVADTWACGGGIFGSLGNGKWTHISNQPTKINTLSSLSEFDEATNSATPIRLAGISVGSTHACAVMDNKTTEGGWMSWLRSPFSGSDSSFGADAMMWGGNESYQLGTGKRINANMPVYVPPLDGGRGGTELKTKGSQRLQIMPKRTVRLGDGRKATVEQRIECGRHATAVYCAPA</sequence>
<organism evidence="2 3">
    <name type="scientific">Apodospora peruviana</name>
    <dbReference type="NCBI Taxonomy" id="516989"/>
    <lineage>
        <taxon>Eukaryota</taxon>
        <taxon>Fungi</taxon>
        <taxon>Dikarya</taxon>
        <taxon>Ascomycota</taxon>
        <taxon>Pezizomycotina</taxon>
        <taxon>Sordariomycetes</taxon>
        <taxon>Sordariomycetidae</taxon>
        <taxon>Sordariales</taxon>
        <taxon>Lasiosphaeriaceae</taxon>
        <taxon>Apodospora</taxon>
    </lineage>
</organism>
<evidence type="ECO:0000313" key="2">
    <source>
        <dbReference type="EMBL" id="KAK3321573.1"/>
    </source>
</evidence>
<name>A0AAE0M7M0_9PEZI</name>
<dbReference type="PROSITE" id="PS50012">
    <property type="entry name" value="RCC1_3"/>
    <property type="match status" value="2"/>
</dbReference>
<gene>
    <name evidence="2" type="ORF">B0H66DRAFT_175161</name>
</gene>
<dbReference type="AlphaFoldDB" id="A0AAE0M7M0"/>
<dbReference type="GO" id="GO:0005743">
    <property type="term" value="C:mitochondrial inner membrane"/>
    <property type="evidence" value="ECO:0007669"/>
    <property type="project" value="TreeGrafter"/>
</dbReference>